<gene>
    <name evidence="2" type="ORF">Fot_24721</name>
</gene>
<evidence type="ECO:0000256" key="1">
    <source>
        <dbReference type="SAM" id="SignalP"/>
    </source>
</evidence>
<accession>A0ABD1U722</accession>
<comment type="caution">
    <text evidence="2">The sequence shown here is derived from an EMBL/GenBank/DDBJ whole genome shotgun (WGS) entry which is preliminary data.</text>
</comment>
<name>A0ABD1U722_9LAMI</name>
<proteinExistence type="predicted"/>
<sequence length="131" mass="15216">MGLWMTSTLICLGTLTRCRWTATRLLGFLQFPTSAFQFTHARLDVEVMRSYIFSHMSEGLSNRRIEDIEKVLAVYNKKVLTLQDYLVRAIQRLVTNMKIVEDEKSKEVNHLEKRISSLKKCCEASEARAKE</sequence>
<evidence type="ECO:0000313" key="2">
    <source>
        <dbReference type="EMBL" id="KAL2520798.1"/>
    </source>
</evidence>
<dbReference type="AlphaFoldDB" id="A0ABD1U722"/>
<feature type="signal peptide" evidence="1">
    <location>
        <begin position="1"/>
        <end position="18"/>
    </location>
</feature>
<feature type="chain" id="PRO_5044881570" evidence="1">
    <location>
        <begin position="19"/>
        <end position="131"/>
    </location>
</feature>
<keyword evidence="1" id="KW-0732">Signal</keyword>
<dbReference type="Proteomes" id="UP001604277">
    <property type="component" value="Unassembled WGS sequence"/>
</dbReference>
<keyword evidence="3" id="KW-1185">Reference proteome</keyword>
<organism evidence="2 3">
    <name type="scientific">Forsythia ovata</name>
    <dbReference type="NCBI Taxonomy" id="205694"/>
    <lineage>
        <taxon>Eukaryota</taxon>
        <taxon>Viridiplantae</taxon>
        <taxon>Streptophyta</taxon>
        <taxon>Embryophyta</taxon>
        <taxon>Tracheophyta</taxon>
        <taxon>Spermatophyta</taxon>
        <taxon>Magnoliopsida</taxon>
        <taxon>eudicotyledons</taxon>
        <taxon>Gunneridae</taxon>
        <taxon>Pentapetalae</taxon>
        <taxon>asterids</taxon>
        <taxon>lamiids</taxon>
        <taxon>Lamiales</taxon>
        <taxon>Oleaceae</taxon>
        <taxon>Forsythieae</taxon>
        <taxon>Forsythia</taxon>
    </lineage>
</organism>
<reference evidence="3" key="1">
    <citation type="submission" date="2024-07" db="EMBL/GenBank/DDBJ databases">
        <title>Two chromosome-level genome assemblies of Korean endemic species Abeliophyllum distichum and Forsythia ovata (Oleaceae).</title>
        <authorList>
            <person name="Jang H."/>
        </authorList>
    </citation>
    <scope>NUCLEOTIDE SEQUENCE [LARGE SCALE GENOMIC DNA]</scope>
</reference>
<protein>
    <submittedName>
        <fullName evidence="2">Uncharacterized protein</fullName>
    </submittedName>
</protein>
<dbReference type="EMBL" id="JBFOLJ010000007">
    <property type="protein sequence ID" value="KAL2520798.1"/>
    <property type="molecule type" value="Genomic_DNA"/>
</dbReference>
<evidence type="ECO:0000313" key="3">
    <source>
        <dbReference type="Proteomes" id="UP001604277"/>
    </source>
</evidence>